<proteinExistence type="predicted"/>
<reference evidence="1 2" key="1">
    <citation type="submission" date="2020-05" db="EMBL/GenBank/DDBJ databases">
        <title>Distinct polysaccharide utilization as determinants for interspecies competition between intestinal Prevotella spp.</title>
        <authorList>
            <person name="Galvez E.J.C."/>
            <person name="Iljazovic A."/>
            <person name="Strowig T."/>
        </authorList>
    </citation>
    <scope>NUCLEOTIDE SEQUENCE [LARGE SCALE GENOMIC DNA]</scope>
    <source>
        <strain evidence="1 2">PROD</strain>
    </source>
</reference>
<dbReference type="EMBL" id="JABKKE010000015">
    <property type="protein sequence ID" value="NPE14579.1"/>
    <property type="molecule type" value="Genomic_DNA"/>
</dbReference>
<evidence type="ECO:0000313" key="2">
    <source>
        <dbReference type="Proteomes" id="UP001193734"/>
    </source>
</evidence>
<sequence length="109" mass="12110">MKTKFLKATLALVCVVAVGTGSWKSYQAYVMNGNEVDALLTENIEALSDDSDIREFRTQKCYMTEENKGSNEYICPKGTNSSKVYDCPNELDKADPYSASGFCVIEVKK</sequence>
<keyword evidence="2" id="KW-1185">Reference proteome</keyword>
<evidence type="ECO:0000313" key="1">
    <source>
        <dbReference type="EMBL" id="NPE14579.1"/>
    </source>
</evidence>
<gene>
    <name evidence="1" type="ORF">HPS55_09660</name>
</gene>
<dbReference type="GeneID" id="82158027"/>
<comment type="caution">
    <text evidence="1">The sequence shown here is derived from an EMBL/GenBank/DDBJ whole genome shotgun (WGS) entry which is preliminary data.</text>
</comment>
<dbReference type="RefSeq" id="WP_172174236.1">
    <property type="nucleotide sequence ID" value="NZ_CASGIA010000041.1"/>
</dbReference>
<accession>A0ABX2AV19</accession>
<organism evidence="1 2">
    <name type="scientific">Xylanibacter rodentium</name>
    <dbReference type="NCBI Taxonomy" id="2736289"/>
    <lineage>
        <taxon>Bacteria</taxon>
        <taxon>Pseudomonadati</taxon>
        <taxon>Bacteroidota</taxon>
        <taxon>Bacteroidia</taxon>
        <taxon>Bacteroidales</taxon>
        <taxon>Prevotellaceae</taxon>
        <taxon>Xylanibacter</taxon>
    </lineage>
</organism>
<protein>
    <submittedName>
        <fullName evidence="1">Uncharacterized protein</fullName>
    </submittedName>
</protein>
<name>A0ABX2AV19_9BACT</name>
<dbReference type="Proteomes" id="UP001193734">
    <property type="component" value="Unassembled WGS sequence"/>
</dbReference>